<dbReference type="OrthoDB" id="62952at2759"/>
<dbReference type="PANTHER" id="PTHR42085:SF8">
    <property type="entry name" value="F-BOX DOMAIN-CONTAINING PROTEIN"/>
    <property type="match status" value="1"/>
</dbReference>
<feature type="non-terminal residue" evidence="1">
    <location>
        <position position="255"/>
    </location>
</feature>
<sequence>HDMNSLNEENDRLRRELCAMTRAYNCTKKELEDLKEATGFYDKAFPFFQLPREVRDQIYSYAFLGSSNIKPEPRPIYLPSLEPLSWKPRTPGLCLVNKQMHLEGIEVLYGKNTFFFKNPGEFIRFEEQIGVGNRALIRSLEISTAIVSAISSLPDPDLVPPCDWQGVPTHWSKALMKSRLENVVEMTITVKDPGSSEPNLVTVSPVLQQAIVDMLQRSPDRELKRRLTLKGFADFERGKFPRDWEVMIEQWEDTD</sequence>
<dbReference type="STRING" id="1745343.A0A2J6PWA4"/>
<proteinExistence type="predicted"/>
<gene>
    <name evidence="1" type="ORF">NA56DRAFT_535434</name>
</gene>
<organism evidence="1 2">
    <name type="scientific">Hyaloscypha hepaticicola</name>
    <dbReference type="NCBI Taxonomy" id="2082293"/>
    <lineage>
        <taxon>Eukaryota</taxon>
        <taxon>Fungi</taxon>
        <taxon>Dikarya</taxon>
        <taxon>Ascomycota</taxon>
        <taxon>Pezizomycotina</taxon>
        <taxon>Leotiomycetes</taxon>
        <taxon>Helotiales</taxon>
        <taxon>Hyaloscyphaceae</taxon>
        <taxon>Hyaloscypha</taxon>
    </lineage>
</organism>
<accession>A0A2J6PWA4</accession>
<dbReference type="EMBL" id="KZ613495">
    <property type="protein sequence ID" value="PMD18303.1"/>
    <property type="molecule type" value="Genomic_DNA"/>
</dbReference>
<reference evidence="1 2" key="1">
    <citation type="submission" date="2016-05" db="EMBL/GenBank/DDBJ databases">
        <title>A degradative enzymes factory behind the ericoid mycorrhizal symbiosis.</title>
        <authorList>
            <consortium name="DOE Joint Genome Institute"/>
            <person name="Martino E."/>
            <person name="Morin E."/>
            <person name="Grelet G."/>
            <person name="Kuo A."/>
            <person name="Kohler A."/>
            <person name="Daghino S."/>
            <person name="Barry K."/>
            <person name="Choi C."/>
            <person name="Cichocki N."/>
            <person name="Clum A."/>
            <person name="Copeland A."/>
            <person name="Hainaut M."/>
            <person name="Haridas S."/>
            <person name="Labutti K."/>
            <person name="Lindquist E."/>
            <person name="Lipzen A."/>
            <person name="Khouja H.-R."/>
            <person name="Murat C."/>
            <person name="Ohm R."/>
            <person name="Olson A."/>
            <person name="Spatafora J."/>
            <person name="Veneault-Fourrey C."/>
            <person name="Henrissat B."/>
            <person name="Grigoriev I."/>
            <person name="Martin F."/>
            <person name="Perotto S."/>
        </authorList>
    </citation>
    <scope>NUCLEOTIDE SEQUENCE [LARGE SCALE GENOMIC DNA]</scope>
    <source>
        <strain evidence="1 2">UAMH 7357</strain>
    </source>
</reference>
<keyword evidence="2" id="KW-1185">Reference proteome</keyword>
<protein>
    <submittedName>
        <fullName evidence="1">Uncharacterized protein</fullName>
    </submittedName>
</protein>
<dbReference type="InterPro" id="IPR038883">
    <property type="entry name" value="AN11006-like"/>
</dbReference>
<dbReference type="AlphaFoldDB" id="A0A2J6PWA4"/>
<evidence type="ECO:0000313" key="1">
    <source>
        <dbReference type="EMBL" id="PMD18303.1"/>
    </source>
</evidence>
<evidence type="ECO:0000313" key="2">
    <source>
        <dbReference type="Proteomes" id="UP000235672"/>
    </source>
</evidence>
<name>A0A2J6PWA4_9HELO</name>
<dbReference type="PANTHER" id="PTHR42085">
    <property type="entry name" value="F-BOX DOMAIN-CONTAINING PROTEIN"/>
    <property type="match status" value="1"/>
</dbReference>
<dbReference type="Proteomes" id="UP000235672">
    <property type="component" value="Unassembled WGS sequence"/>
</dbReference>
<feature type="non-terminal residue" evidence="1">
    <location>
        <position position="1"/>
    </location>
</feature>